<dbReference type="PANTHER" id="PTHR43313">
    <property type="entry name" value="SHORT-CHAIN DEHYDROGENASE/REDUCTASE FAMILY 9C"/>
    <property type="match status" value="1"/>
</dbReference>
<evidence type="ECO:0008006" key="4">
    <source>
        <dbReference type="Google" id="ProtNLM"/>
    </source>
</evidence>
<gene>
    <name evidence="2" type="ORF">AM592_22310</name>
</gene>
<dbReference type="STRING" id="1441095.AM592_22310"/>
<dbReference type="Gene3D" id="3.40.50.720">
    <property type="entry name" value="NAD(P)-binding Rossmann-like Domain"/>
    <property type="match status" value="1"/>
</dbReference>
<dbReference type="SUPFAM" id="SSF51735">
    <property type="entry name" value="NAD(P)-binding Rossmann-fold domains"/>
    <property type="match status" value="1"/>
</dbReference>
<evidence type="ECO:0000313" key="2">
    <source>
        <dbReference type="EMBL" id="ALC84381.1"/>
    </source>
</evidence>
<sequence length="295" mass="31631">MILANKGYVFITGATGGIGSAIVKKLTELGYTVLAGVRSKEQGKRLKKEISPNIVPIEMDITVPSSVETASLEVGKFLGNNGIDGLINNAGCIIQGPLELLSLDEIKYQFDVNVFGQIAVTQALLPFLRKNSGRVINIGAVTGKTAMPFIGALSASKHAMEALTDALRVELKPWNIHVTMIQPAAIDTSIFEKANATSDRSLQQVPSEKLALYESALAAYHSTIAKQPVSPTDVVVKAVTESLSAKTPKTRYAVGRGARLVVTISHLPDRLRDRLLMSSLGLTKVSNPKQAHDFN</sequence>
<dbReference type="Pfam" id="PF00106">
    <property type="entry name" value="adh_short"/>
    <property type="match status" value="1"/>
</dbReference>
<keyword evidence="3" id="KW-1185">Reference proteome</keyword>
<organism evidence="2 3">
    <name type="scientific">Bacillus gobiensis</name>
    <dbReference type="NCBI Taxonomy" id="1441095"/>
    <lineage>
        <taxon>Bacteria</taxon>
        <taxon>Bacillati</taxon>
        <taxon>Bacillota</taxon>
        <taxon>Bacilli</taxon>
        <taxon>Bacillales</taxon>
        <taxon>Bacillaceae</taxon>
        <taxon>Bacillus</taxon>
    </lineage>
</organism>
<evidence type="ECO:0000256" key="1">
    <source>
        <dbReference type="RuleBase" id="RU000363"/>
    </source>
</evidence>
<dbReference type="CDD" id="cd05374">
    <property type="entry name" value="17beta-HSD-like_SDR_c"/>
    <property type="match status" value="1"/>
</dbReference>
<dbReference type="InterPro" id="IPR002347">
    <property type="entry name" value="SDR_fam"/>
</dbReference>
<dbReference type="GO" id="GO:0016491">
    <property type="term" value="F:oxidoreductase activity"/>
    <property type="evidence" value="ECO:0007669"/>
    <property type="project" value="TreeGrafter"/>
</dbReference>
<accession>A0A0M5JK09</accession>
<dbReference type="PRINTS" id="PR00080">
    <property type="entry name" value="SDRFAMILY"/>
</dbReference>
<dbReference type="EMBL" id="CP012600">
    <property type="protein sequence ID" value="ALC84381.1"/>
    <property type="molecule type" value="Genomic_DNA"/>
</dbReference>
<dbReference type="PANTHER" id="PTHR43313:SF1">
    <property type="entry name" value="3BETA-HYDROXYSTEROID DEHYDROGENASE DHS-16"/>
    <property type="match status" value="1"/>
</dbReference>
<evidence type="ECO:0000313" key="3">
    <source>
        <dbReference type="Proteomes" id="UP000067625"/>
    </source>
</evidence>
<dbReference type="PRINTS" id="PR00081">
    <property type="entry name" value="GDHRDH"/>
</dbReference>
<protein>
    <recommendedName>
        <fullName evidence="4">Short-chain dehydrogenase</fullName>
    </recommendedName>
</protein>
<dbReference type="AlphaFoldDB" id="A0A0M5JK09"/>
<proteinExistence type="inferred from homology"/>
<dbReference type="InterPro" id="IPR036291">
    <property type="entry name" value="NAD(P)-bd_dom_sf"/>
</dbReference>
<dbReference type="GO" id="GO:0008202">
    <property type="term" value="P:steroid metabolic process"/>
    <property type="evidence" value="ECO:0007669"/>
    <property type="project" value="TreeGrafter"/>
</dbReference>
<reference evidence="3" key="1">
    <citation type="submission" date="2015-08" db="EMBL/GenBank/DDBJ databases">
        <title>Genome sequencing project for genomic taxonomy and phylogenomics of Bacillus-like bacteria.</title>
        <authorList>
            <person name="Liu B."/>
            <person name="Wang J."/>
            <person name="Zhu Y."/>
            <person name="Liu G."/>
            <person name="Chen Q."/>
            <person name="Chen Z."/>
            <person name="Lan J."/>
            <person name="Che J."/>
            <person name="Ge C."/>
            <person name="Shi H."/>
            <person name="Pan Z."/>
            <person name="Liu X."/>
        </authorList>
    </citation>
    <scope>NUCLEOTIDE SEQUENCE [LARGE SCALE GENOMIC DNA]</scope>
    <source>
        <strain evidence="3">FJAT-4402</strain>
    </source>
</reference>
<name>A0A0M5JK09_9BACI</name>
<dbReference type="Proteomes" id="UP000067625">
    <property type="component" value="Chromosome"/>
</dbReference>
<reference evidence="2 3" key="2">
    <citation type="journal article" date="2016" name="Int. J. Syst. Evol. Microbiol.">
        <title>Bacillus gobiensis sp. nov., isolated from a soil sample.</title>
        <authorList>
            <person name="Liu B."/>
            <person name="Liu G.H."/>
            <person name="Cetin S."/>
            <person name="Schumann P."/>
            <person name="Pan Z.Z."/>
            <person name="Chen Q.Q."/>
        </authorList>
    </citation>
    <scope>NUCLEOTIDE SEQUENCE [LARGE SCALE GENOMIC DNA]</scope>
    <source>
        <strain evidence="2 3">FJAT-4402</strain>
    </source>
</reference>
<dbReference type="PATRIC" id="fig|1441095.3.peg.4930"/>
<comment type="similarity">
    <text evidence="1">Belongs to the short-chain dehydrogenases/reductases (SDR) family.</text>
</comment>